<evidence type="ECO:0000256" key="1">
    <source>
        <dbReference type="ARBA" id="ARBA00009437"/>
    </source>
</evidence>
<evidence type="ECO:0000259" key="5">
    <source>
        <dbReference type="PROSITE" id="PS50931"/>
    </source>
</evidence>
<dbReference type="PROSITE" id="PS50931">
    <property type="entry name" value="HTH_LYSR"/>
    <property type="match status" value="1"/>
</dbReference>
<sequence length="326" mass="36875">MLNSNSLRKLDMQDLMVFIAVYDQSSVTEVSETLFVSQSTVSYSLKKLRTSFEDELFINTRAGMRPTYKATSMYGHVQKILESINLCHAGSQAFDPTQKAVTFNVCAPEYFEQLVLPRLLKHFDRADLPVIVNVHKLETDIPVDDLREGRLDLAICFGPHFHRAHKDLKTQMLLEDDLVCVFDKRSAPREPAFSLQSFVERRHVFPTPWTSDSNMIDGWLARHAHKRQVIARANSYSAALKMITGTDFIVTLPRRVQKLLAPTTVFGHCEAPNGLPGFTLEMQWNETSEQDSANTWFREQVVKVCGTVDASCKLQAASHSPPSLLT</sequence>
<comment type="caution">
    <text evidence="6">The sequence shown here is derived from an EMBL/GenBank/DDBJ whole genome shotgun (WGS) entry which is preliminary data.</text>
</comment>
<name>A0A9X0YB82_9PSED</name>
<dbReference type="Pfam" id="PF00126">
    <property type="entry name" value="HTH_1"/>
    <property type="match status" value="1"/>
</dbReference>
<dbReference type="AlphaFoldDB" id="A0A9X0YB82"/>
<dbReference type="SUPFAM" id="SSF53850">
    <property type="entry name" value="Periplasmic binding protein-like II"/>
    <property type="match status" value="1"/>
</dbReference>
<keyword evidence="2" id="KW-0805">Transcription regulation</keyword>
<dbReference type="PANTHER" id="PTHR30118:SF15">
    <property type="entry name" value="TRANSCRIPTIONAL REGULATORY PROTEIN"/>
    <property type="match status" value="1"/>
</dbReference>
<evidence type="ECO:0000313" key="7">
    <source>
        <dbReference type="Proteomes" id="UP001154860"/>
    </source>
</evidence>
<dbReference type="EMBL" id="JAFHKJ010000054">
    <property type="protein sequence ID" value="MBN2976810.1"/>
    <property type="molecule type" value="Genomic_DNA"/>
</dbReference>
<dbReference type="SUPFAM" id="SSF46785">
    <property type="entry name" value="Winged helix' DNA-binding domain"/>
    <property type="match status" value="1"/>
</dbReference>
<feature type="domain" description="HTH lysR-type" evidence="5">
    <location>
        <begin position="10"/>
        <end position="67"/>
    </location>
</feature>
<dbReference type="InterPro" id="IPR036388">
    <property type="entry name" value="WH-like_DNA-bd_sf"/>
</dbReference>
<dbReference type="PANTHER" id="PTHR30118">
    <property type="entry name" value="HTH-TYPE TRANSCRIPTIONAL REGULATOR LEUO-RELATED"/>
    <property type="match status" value="1"/>
</dbReference>
<reference evidence="6 7" key="1">
    <citation type="journal article" date="2021" name="Int. J. Syst. Evol. Microbiol.">
        <title>Pseudomonas lactucae sp. nov., a pathogen causing bacterial rot of lettuce in Japan.</title>
        <authorList>
            <person name="Sawada H."/>
            <person name="Fujikawa T."/>
            <person name="Satou M."/>
        </authorList>
    </citation>
    <scope>NUCLEOTIDE SEQUENCE [LARGE SCALE GENOMIC DNA]</scope>
    <source>
        <strain evidence="6 7">MAFF 301381</strain>
    </source>
</reference>
<dbReference type="Proteomes" id="UP001154860">
    <property type="component" value="Unassembled WGS sequence"/>
</dbReference>
<keyword evidence="4" id="KW-0804">Transcription</keyword>
<dbReference type="InterPro" id="IPR037402">
    <property type="entry name" value="YidZ_PBP2"/>
</dbReference>
<dbReference type="InterPro" id="IPR036390">
    <property type="entry name" value="WH_DNA-bd_sf"/>
</dbReference>
<protein>
    <submittedName>
        <fullName evidence="6">LysR family transcriptional regulator</fullName>
    </submittedName>
</protein>
<dbReference type="InterPro" id="IPR005119">
    <property type="entry name" value="LysR_subst-bd"/>
</dbReference>
<dbReference type="InterPro" id="IPR050389">
    <property type="entry name" value="LysR-type_TF"/>
</dbReference>
<evidence type="ECO:0000256" key="4">
    <source>
        <dbReference type="ARBA" id="ARBA00023163"/>
    </source>
</evidence>
<organism evidence="6 7">
    <name type="scientific">Pseudomonas lactucae</name>
    <dbReference type="NCBI Taxonomy" id="2813360"/>
    <lineage>
        <taxon>Bacteria</taxon>
        <taxon>Pseudomonadati</taxon>
        <taxon>Pseudomonadota</taxon>
        <taxon>Gammaproteobacteria</taxon>
        <taxon>Pseudomonadales</taxon>
        <taxon>Pseudomonadaceae</taxon>
        <taxon>Pseudomonas</taxon>
    </lineage>
</organism>
<reference evidence="6 7" key="2">
    <citation type="journal article" date="2023" name="Plant Pathol.">
        <title>Dismantling and reorganizing Pseudomonas marginalis sensu#lato.</title>
        <authorList>
            <person name="Sawada H."/>
            <person name="Fujikawa T."/>
            <person name="Satou M."/>
        </authorList>
    </citation>
    <scope>NUCLEOTIDE SEQUENCE [LARGE SCALE GENOMIC DNA]</scope>
    <source>
        <strain evidence="6 7">MAFF 301381</strain>
    </source>
</reference>
<evidence type="ECO:0000256" key="2">
    <source>
        <dbReference type="ARBA" id="ARBA00023015"/>
    </source>
</evidence>
<evidence type="ECO:0000313" key="6">
    <source>
        <dbReference type="EMBL" id="MBN2976810.1"/>
    </source>
</evidence>
<proteinExistence type="inferred from homology"/>
<dbReference type="Pfam" id="PF03466">
    <property type="entry name" value="LysR_substrate"/>
    <property type="match status" value="1"/>
</dbReference>
<dbReference type="GO" id="GO:0003677">
    <property type="term" value="F:DNA binding"/>
    <property type="evidence" value="ECO:0007669"/>
    <property type="project" value="UniProtKB-KW"/>
</dbReference>
<accession>A0A9X0YB82</accession>
<gene>
    <name evidence="6" type="ORF">JWR99_12905</name>
</gene>
<dbReference type="Gene3D" id="1.10.10.10">
    <property type="entry name" value="Winged helix-like DNA-binding domain superfamily/Winged helix DNA-binding domain"/>
    <property type="match status" value="1"/>
</dbReference>
<dbReference type="GO" id="GO:0003700">
    <property type="term" value="F:DNA-binding transcription factor activity"/>
    <property type="evidence" value="ECO:0007669"/>
    <property type="project" value="InterPro"/>
</dbReference>
<dbReference type="Gene3D" id="3.40.190.10">
    <property type="entry name" value="Periplasmic binding protein-like II"/>
    <property type="match status" value="2"/>
</dbReference>
<keyword evidence="3" id="KW-0238">DNA-binding</keyword>
<keyword evidence="7" id="KW-1185">Reference proteome</keyword>
<dbReference type="RefSeq" id="WP_205489980.1">
    <property type="nucleotide sequence ID" value="NZ_JAFHKI010000052.1"/>
</dbReference>
<dbReference type="InterPro" id="IPR000847">
    <property type="entry name" value="LysR_HTH_N"/>
</dbReference>
<evidence type="ECO:0000256" key="3">
    <source>
        <dbReference type="ARBA" id="ARBA00023125"/>
    </source>
</evidence>
<comment type="similarity">
    <text evidence="1">Belongs to the LysR transcriptional regulatory family.</text>
</comment>
<dbReference type="CDD" id="cd08417">
    <property type="entry name" value="PBP2_Nitroaromatics_like"/>
    <property type="match status" value="1"/>
</dbReference>